<evidence type="ECO:0000256" key="2">
    <source>
        <dbReference type="SAM" id="MobiDB-lite"/>
    </source>
</evidence>
<feature type="region of interest" description="Disordered" evidence="2">
    <location>
        <begin position="223"/>
        <end position="283"/>
    </location>
</feature>
<keyword evidence="6" id="KW-1185">Reference proteome</keyword>
<dbReference type="PANTHER" id="PTHR18806">
    <property type="entry name" value="RBM25 PROTEIN"/>
    <property type="match status" value="1"/>
</dbReference>
<feature type="compositionally biased region" description="Low complexity" evidence="2">
    <location>
        <begin position="416"/>
        <end position="430"/>
    </location>
</feature>
<feature type="compositionally biased region" description="Basic residues" evidence="2">
    <location>
        <begin position="254"/>
        <end position="277"/>
    </location>
</feature>
<dbReference type="PROSITE" id="PS51025">
    <property type="entry name" value="PWI"/>
    <property type="match status" value="1"/>
</dbReference>
<dbReference type="GO" id="GO:0005681">
    <property type="term" value="C:spliceosomal complex"/>
    <property type="evidence" value="ECO:0007669"/>
    <property type="project" value="TreeGrafter"/>
</dbReference>
<dbReference type="Gene3D" id="3.30.70.330">
    <property type="match status" value="2"/>
</dbReference>
<name>A0A9W8EEB5_9FUNG</name>
<feature type="region of interest" description="Disordered" evidence="2">
    <location>
        <begin position="1"/>
        <end position="60"/>
    </location>
</feature>
<dbReference type="InterPro" id="IPR000504">
    <property type="entry name" value="RRM_dom"/>
</dbReference>
<dbReference type="SMART" id="SM00311">
    <property type="entry name" value="PWI"/>
    <property type="match status" value="1"/>
</dbReference>
<comment type="caution">
    <text evidence="5">The sequence shown here is derived from an EMBL/GenBank/DDBJ whole genome shotgun (WGS) entry which is preliminary data.</text>
</comment>
<dbReference type="CDD" id="cd12446">
    <property type="entry name" value="RRM_RBM25"/>
    <property type="match status" value="1"/>
</dbReference>
<dbReference type="Gene3D" id="1.20.1390.10">
    <property type="entry name" value="PWI domain"/>
    <property type="match status" value="1"/>
</dbReference>
<proteinExistence type="predicted"/>
<gene>
    <name evidence="5" type="ORF">H4R34_002188</name>
</gene>
<dbReference type="InterPro" id="IPR034268">
    <property type="entry name" value="RBM25_RRM"/>
</dbReference>
<evidence type="ECO:0000256" key="1">
    <source>
        <dbReference type="PROSITE-ProRule" id="PRU00176"/>
    </source>
</evidence>
<dbReference type="EMBL" id="JANBQB010000136">
    <property type="protein sequence ID" value="KAJ1981152.1"/>
    <property type="molecule type" value="Genomic_DNA"/>
</dbReference>
<dbReference type="GO" id="GO:0003729">
    <property type="term" value="F:mRNA binding"/>
    <property type="evidence" value="ECO:0007669"/>
    <property type="project" value="TreeGrafter"/>
</dbReference>
<dbReference type="AlphaFoldDB" id="A0A9W8EEB5"/>
<dbReference type="PANTHER" id="PTHR18806:SF4">
    <property type="entry name" value="RNA-BINDING PROTEIN 25"/>
    <property type="match status" value="1"/>
</dbReference>
<dbReference type="PROSITE" id="PS50102">
    <property type="entry name" value="RRM"/>
    <property type="match status" value="1"/>
</dbReference>
<sequence length="587" mass="66852">MRPPPPFQPWGSDPYGPPPSRFRPHGPMAPRGFRPGGRRPRNRQYSRSPPRSHPSRSVERSTTLYIGSIPDGIEDQWIQRLLEACGSIKSWKRMVGANGAPKAFGFCEYTEPDGTVRALHILGGQASGGEQDPAAAVRLPALTAEGEAKHLVIKADEKTRRFLDNFEAERAQNDDSTALYEETRAQVQKILKELAVVASGGSAAHSADPDADISTNLSQLREMVTEPSATPPTAAATATNTEQSRTRSRQSSVSRHKRGRSRDRSRSALRSRSHSRSPSRSIYAAAPSWREKYDTRLEDEFYRAERRWLHMEKKWLSQLELELERLDESKRLRTEGYEEDKYRLAHWDDDKERKLRREEYYYDRTRWWRHRQSKRKREQEEDARDRELEAHEQAMAVRKLEEVKEKEARAASPSRTPIAAPTTETTTNEPLIDSPSKRFAEPVDSLAGLSGDDKQLYRALPTHRHTGATVQLIKTLPTTLADAAAYPVAWANVTEDLVRDRIEPFVRQLFVQYLGEGDSDDVKELLLFIADHLRQHKSTDELKEELELALDEDTDAFITKLWRMLILETAASPASTNQTKANADREV</sequence>
<evidence type="ECO:0000259" key="3">
    <source>
        <dbReference type="PROSITE" id="PS50102"/>
    </source>
</evidence>
<evidence type="ECO:0000259" key="4">
    <source>
        <dbReference type="PROSITE" id="PS51025"/>
    </source>
</evidence>
<dbReference type="OrthoDB" id="6275295at2759"/>
<evidence type="ECO:0000313" key="5">
    <source>
        <dbReference type="EMBL" id="KAJ1981152.1"/>
    </source>
</evidence>
<evidence type="ECO:0000313" key="6">
    <source>
        <dbReference type="Proteomes" id="UP001151582"/>
    </source>
</evidence>
<organism evidence="5 6">
    <name type="scientific">Dimargaris verticillata</name>
    <dbReference type="NCBI Taxonomy" id="2761393"/>
    <lineage>
        <taxon>Eukaryota</taxon>
        <taxon>Fungi</taxon>
        <taxon>Fungi incertae sedis</taxon>
        <taxon>Zoopagomycota</taxon>
        <taxon>Kickxellomycotina</taxon>
        <taxon>Dimargaritomycetes</taxon>
        <taxon>Dimargaritales</taxon>
        <taxon>Dimargaritaceae</taxon>
        <taxon>Dimargaris</taxon>
    </lineage>
</organism>
<accession>A0A9W8EEB5</accession>
<dbReference type="InterPro" id="IPR012677">
    <property type="entry name" value="Nucleotide-bd_a/b_plait_sf"/>
</dbReference>
<protein>
    <recommendedName>
        <fullName evidence="7">PWI domain-containing protein</fullName>
    </recommendedName>
</protein>
<dbReference type="Proteomes" id="UP001151582">
    <property type="component" value="Unassembled WGS sequence"/>
</dbReference>
<dbReference type="InterPro" id="IPR052768">
    <property type="entry name" value="RBM25"/>
</dbReference>
<dbReference type="SMART" id="SM00360">
    <property type="entry name" value="RRM"/>
    <property type="match status" value="1"/>
</dbReference>
<dbReference type="InterPro" id="IPR002483">
    <property type="entry name" value="PWI_dom"/>
</dbReference>
<dbReference type="SUPFAM" id="SSF54928">
    <property type="entry name" value="RNA-binding domain, RBD"/>
    <property type="match status" value="1"/>
</dbReference>
<dbReference type="Pfam" id="PF01480">
    <property type="entry name" value="PWI"/>
    <property type="match status" value="1"/>
</dbReference>
<feature type="compositionally biased region" description="Low complexity" evidence="2">
    <location>
        <begin position="231"/>
        <end position="253"/>
    </location>
</feature>
<evidence type="ECO:0008006" key="7">
    <source>
        <dbReference type="Google" id="ProtNLM"/>
    </source>
</evidence>
<reference evidence="5" key="1">
    <citation type="submission" date="2022-07" db="EMBL/GenBank/DDBJ databases">
        <title>Phylogenomic reconstructions and comparative analyses of Kickxellomycotina fungi.</title>
        <authorList>
            <person name="Reynolds N.K."/>
            <person name="Stajich J.E."/>
            <person name="Barry K."/>
            <person name="Grigoriev I.V."/>
            <person name="Crous P."/>
            <person name="Smith M.E."/>
        </authorList>
    </citation>
    <scope>NUCLEOTIDE SEQUENCE</scope>
    <source>
        <strain evidence="5">RSA 567</strain>
    </source>
</reference>
<feature type="region of interest" description="Disordered" evidence="2">
    <location>
        <begin position="401"/>
        <end position="438"/>
    </location>
</feature>
<feature type="domain" description="RRM" evidence="3">
    <location>
        <begin position="62"/>
        <end position="131"/>
    </location>
</feature>
<keyword evidence="1" id="KW-0694">RNA-binding</keyword>
<feature type="domain" description="PWI" evidence="4">
    <location>
        <begin position="485"/>
        <end position="583"/>
    </location>
</feature>
<dbReference type="InterPro" id="IPR035979">
    <property type="entry name" value="RBD_domain_sf"/>
</dbReference>
<dbReference type="Pfam" id="PF00076">
    <property type="entry name" value="RRM_1"/>
    <property type="match status" value="1"/>
</dbReference>